<keyword evidence="4 13" id="KW-0808">Transferase</keyword>
<dbReference type="EMBL" id="GL437203">
    <property type="protein sequence ID" value="EFN70823.1"/>
    <property type="molecule type" value="Genomic_DNA"/>
</dbReference>
<evidence type="ECO:0000256" key="3">
    <source>
        <dbReference type="ARBA" id="ARBA00012196"/>
    </source>
</evidence>
<comment type="pathway">
    <text evidence="2">Protein modification; protein glycosylation.</text>
</comment>
<evidence type="ECO:0000313" key="14">
    <source>
        <dbReference type="Proteomes" id="UP000000311"/>
    </source>
</evidence>
<protein>
    <recommendedName>
        <fullName evidence="9">GDP-fucose protein O-fucosyltransferase 2</fullName>
        <ecNumber evidence="3">2.4.1.221</ecNumber>
    </recommendedName>
    <alternativeName>
        <fullName evidence="10">Peptide-O-fucosyltransferase 2</fullName>
    </alternativeName>
</protein>
<evidence type="ECO:0000256" key="1">
    <source>
        <dbReference type="ARBA" id="ARBA00004240"/>
    </source>
</evidence>
<keyword evidence="13" id="KW-0328">Glycosyltransferase</keyword>
<comment type="catalytic activity">
    <reaction evidence="12">
        <text>L-seryl-[protein] + GDP-beta-L-fucose = 3-O-(alpha-L-fucosyl)-L-seryl-[protein] + GDP + H(+)</text>
        <dbReference type="Rhea" id="RHEA:63644"/>
        <dbReference type="Rhea" id="RHEA-COMP:9863"/>
        <dbReference type="Rhea" id="RHEA-COMP:17914"/>
        <dbReference type="ChEBI" id="CHEBI:15378"/>
        <dbReference type="ChEBI" id="CHEBI:29999"/>
        <dbReference type="ChEBI" id="CHEBI:57273"/>
        <dbReference type="ChEBI" id="CHEBI:58189"/>
        <dbReference type="ChEBI" id="CHEBI:189632"/>
        <dbReference type="EC" id="2.4.1.221"/>
    </reaction>
    <physiologicalReaction direction="left-to-right" evidence="12">
        <dbReference type="Rhea" id="RHEA:63645"/>
    </physiologicalReaction>
</comment>
<keyword evidence="6" id="KW-0294">Fucose metabolism</keyword>
<dbReference type="STRING" id="104421.E2A6V7"/>
<keyword evidence="14" id="KW-1185">Reference proteome</keyword>
<dbReference type="Pfam" id="PF10250">
    <property type="entry name" value="O-FucT"/>
    <property type="match status" value="1"/>
</dbReference>
<organism evidence="14">
    <name type="scientific">Camponotus floridanus</name>
    <name type="common">Florida carpenter ant</name>
    <dbReference type="NCBI Taxonomy" id="104421"/>
    <lineage>
        <taxon>Eukaryota</taxon>
        <taxon>Metazoa</taxon>
        <taxon>Ecdysozoa</taxon>
        <taxon>Arthropoda</taxon>
        <taxon>Hexapoda</taxon>
        <taxon>Insecta</taxon>
        <taxon>Pterygota</taxon>
        <taxon>Neoptera</taxon>
        <taxon>Endopterygota</taxon>
        <taxon>Hymenoptera</taxon>
        <taxon>Apocrita</taxon>
        <taxon>Aculeata</taxon>
        <taxon>Formicoidea</taxon>
        <taxon>Formicidae</taxon>
        <taxon>Formicinae</taxon>
        <taxon>Camponotus</taxon>
    </lineage>
</organism>
<evidence type="ECO:0000313" key="13">
    <source>
        <dbReference type="EMBL" id="EFN70823.1"/>
    </source>
</evidence>
<comment type="similarity">
    <text evidence="8">Belongs to the glycosyltransferase 68 family.</text>
</comment>
<evidence type="ECO:0000256" key="11">
    <source>
        <dbReference type="ARBA" id="ARBA00047273"/>
    </source>
</evidence>
<evidence type="ECO:0000256" key="7">
    <source>
        <dbReference type="ARBA" id="ARBA00023277"/>
    </source>
</evidence>
<keyword evidence="7" id="KW-0119">Carbohydrate metabolism</keyword>
<dbReference type="GO" id="GO:0006004">
    <property type="term" value="P:fucose metabolic process"/>
    <property type="evidence" value="ECO:0007669"/>
    <property type="project" value="UniProtKB-KW"/>
</dbReference>
<evidence type="ECO:0000256" key="5">
    <source>
        <dbReference type="ARBA" id="ARBA00022824"/>
    </source>
</evidence>
<dbReference type="Proteomes" id="UP000000311">
    <property type="component" value="Unassembled WGS sequence"/>
</dbReference>
<dbReference type="GO" id="GO:0046922">
    <property type="term" value="F:peptide-O-fucosyltransferase activity"/>
    <property type="evidence" value="ECO:0007669"/>
    <property type="project" value="UniProtKB-EC"/>
</dbReference>
<dbReference type="PANTHER" id="PTHR13398:SF0">
    <property type="entry name" value="GDP-FUCOSE PROTEIN O-FUCOSYLTRANSFERASE 2"/>
    <property type="match status" value="1"/>
</dbReference>
<name>E2A6V7_CAMFO</name>
<dbReference type="OMA" id="VELHEFF"/>
<sequence>MHSYILYDINPPEGFNLRRDVYVRLAVFLKRLIERDKEYQWQLVLPPWGNLYHWQRQNTEFQKYIFWNTFFDITSLQRYIPVIEMYKFLEGINFIFFIRNDSKNFIDD</sequence>
<comment type="subcellular location">
    <subcellularLocation>
        <location evidence="1">Endoplasmic reticulum</location>
    </subcellularLocation>
</comment>
<reference evidence="13 14" key="1">
    <citation type="journal article" date="2010" name="Science">
        <title>Genomic comparison of the ants Camponotus floridanus and Harpegnathos saltator.</title>
        <authorList>
            <person name="Bonasio R."/>
            <person name="Zhang G."/>
            <person name="Ye C."/>
            <person name="Mutti N.S."/>
            <person name="Fang X."/>
            <person name="Qin N."/>
            <person name="Donahue G."/>
            <person name="Yang P."/>
            <person name="Li Q."/>
            <person name="Li C."/>
            <person name="Zhang P."/>
            <person name="Huang Z."/>
            <person name="Berger S.L."/>
            <person name="Reinberg D."/>
            <person name="Wang J."/>
            <person name="Liebig J."/>
        </authorList>
    </citation>
    <scope>NUCLEOTIDE SEQUENCE [LARGE SCALE GENOMIC DNA]</scope>
    <source>
        <strain evidence="14">C129</strain>
    </source>
</reference>
<keyword evidence="5" id="KW-0256">Endoplasmic reticulum</keyword>
<evidence type="ECO:0000256" key="6">
    <source>
        <dbReference type="ARBA" id="ARBA00023253"/>
    </source>
</evidence>
<dbReference type="PANTHER" id="PTHR13398">
    <property type="entry name" value="GDP-FUCOSE PROTEIN O-FUCOSYLTRANSFERASE 2"/>
    <property type="match status" value="1"/>
</dbReference>
<dbReference type="Gene3D" id="3.40.50.11340">
    <property type="match status" value="1"/>
</dbReference>
<evidence type="ECO:0000256" key="4">
    <source>
        <dbReference type="ARBA" id="ARBA00022679"/>
    </source>
</evidence>
<dbReference type="AlphaFoldDB" id="E2A6V7"/>
<dbReference type="GO" id="GO:0005783">
    <property type="term" value="C:endoplasmic reticulum"/>
    <property type="evidence" value="ECO:0007669"/>
    <property type="project" value="UniProtKB-SubCell"/>
</dbReference>
<dbReference type="InParanoid" id="E2A6V7"/>
<evidence type="ECO:0000256" key="8">
    <source>
        <dbReference type="ARBA" id="ARBA00025803"/>
    </source>
</evidence>
<evidence type="ECO:0000256" key="2">
    <source>
        <dbReference type="ARBA" id="ARBA00004922"/>
    </source>
</evidence>
<dbReference type="InterPro" id="IPR019378">
    <property type="entry name" value="GDP-Fuc_O-FucTrfase"/>
</dbReference>
<dbReference type="EC" id="2.4.1.221" evidence="3"/>
<proteinExistence type="inferred from homology"/>
<evidence type="ECO:0000256" key="10">
    <source>
        <dbReference type="ARBA" id="ARBA00033083"/>
    </source>
</evidence>
<comment type="catalytic activity">
    <reaction evidence="11">
        <text>L-threonyl-[protein] + GDP-beta-L-fucose = 3-O-(alpha-L-fucosyl)-L-threonyl-[protein] + GDP + H(+)</text>
        <dbReference type="Rhea" id="RHEA:70491"/>
        <dbReference type="Rhea" id="RHEA-COMP:11060"/>
        <dbReference type="Rhea" id="RHEA-COMP:17915"/>
        <dbReference type="ChEBI" id="CHEBI:15378"/>
        <dbReference type="ChEBI" id="CHEBI:30013"/>
        <dbReference type="ChEBI" id="CHEBI:57273"/>
        <dbReference type="ChEBI" id="CHEBI:58189"/>
        <dbReference type="ChEBI" id="CHEBI:189631"/>
        <dbReference type="EC" id="2.4.1.221"/>
    </reaction>
    <physiologicalReaction direction="left-to-right" evidence="11">
        <dbReference type="Rhea" id="RHEA:70492"/>
    </physiologicalReaction>
</comment>
<dbReference type="OrthoDB" id="422368at2759"/>
<evidence type="ECO:0000256" key="9">
    <source>
        <dbReference type="ARBA" id="ARBA00026232"/>
    </source>
</evidence>
<accession>E2A6V7</accession>
<gene>
    <name evidence="13" type="ORF">EAG_02496</name>
</gene>
<evidence type="ECO:0000256" key="12">
    <source>
        <dbReference type="ARBA" id="ARBA00048647"/>
    </source>
</evidence>
<dbReference type="InterPro" id="IPR045130">
    <property type="entry name" value="OFUT2-like"/>
</dbReference>